<dbReference type="PROSITE" id="PS52016">
    <property type="entry name" value="TONB_DEPENDENT_REC_3"/>
    <property type="match status" value="1"/>
</dbReference>
<evidence type="ECO:0000256" key="12">
    <source>
        <dbReference type="SAM" id="Phobius"/>
    </source>
</evidence>
<dbReference type="RefSeq" id="WP_093881905.1">
    <property type="nucleotide sequence ID" value="NZ_FOBS01000001.1"/>
</dbReference>
<accession>A0A1H7UI68</accession>
<dbReference type="InterPro" id="IPR037066">
    <property type="entry name" value="Plug_dom_sf"/>
</dbReference>
<feature type="domain" description="TonB-dependent receptor plug" evidence="14">
    <location>
        <begin position="92"/>
        <end position="200"/>
    </location>
</feature>
<evidence type="ECO:0000256" key="10">
    <source>
        <dbReference type="PROSITE-ProRule" id="PRU01360"/>
    </source>
</evidence>
<evidence type="ECO:0000256" key="5">
    <source>
        <dbReference type="ARBA" id="ARBA00022729"/>
    </source>
</evidence>
<dbReference type="Pfam" id="PF00593">
    <property type="entry name" value="TonB_dep_Rec_b-barrel"/>
    <property type="match status" value="1"/>
</dbReference>
<keyword evidence="8" id="KW-0675">Receptor</keyword>
<dbReference type="InterPro" id="IPR036942">
    <property type="entry name" value="Beta-barrel_TonB_sf"/>
</dbReference>
<evidence type="ECO:0000256" key="4">
    <source>
        <dbReference type="ARBA" id="ARBA00022692"/>
    </source>
</evidence>
<evidence type="ECO:0000256" key="1">
    <source>
        <dbReference type="ARBA" id="ARBA00004571"/>
    </source>
</evidence>
<protein>
    <submittedName>
        <fullName evidence="15">Iron complex outermembrane recepter protein</fullName>
    </submittedName>
</protein>
<keyword evidence="12" id="KW-1133">Transmembrane helix</keyword>
<dbReference type="AlphaFoldDB" id="A0A1H7UI68"/>
<dbReference type="GO" id="GO:0009279">
    <property type="term" value="C:cell outer membrane"/>
    <property type="evidence" value="ECO:0007669"/>
    <property type="project" value="UniProtKB-SubCell"/>
</dbReference>
<comment type="subcellular location">
    <subcellularLocation>
        <location evidence="1 10">Cell outer membrane</location>
        <topology evidence="1 10">Multi-pass membrane protein</topology>
    </subcellularLocation>
</comment>
<keyword evidence="6 11" id="KW-0798">TonB box</keyword>
<evidence type="ECO:0000313" key="15">
    <source>
        <dbReference type="EMBL" id="SEL96348.1"/>
    </source>
</evidence>
<dbReference type="GO" id="GO:0015344">
    <property type="term" value="F:siderophore uptake transmembrane transporter activity"/>
    <property type="evidence" value="ECO:0007669"/>
    <property type="project" value="TreeGrafter"/>
</dbReference>
<sequence>MNLYSAQLFKLANSIPYRPVTTKGTMNPSRNRAPGETDFLGILLCLVFLSLGIFIPSALAANGNSRDLTEMDIEDLMQLEITSVSRKPQRFSDAAAAVFVITEDDLRRSGATSIPEALRMVPGLEVARIDSNRWAITSRGFNNFTANKLLVLLDGRSVYQPLFSGVYWDMQDVILQDIERIEVIRGPGATLWGANAVNGVINIITKKAEDTQGGLLAAGTGTTERGFGSLRYGTQIGEGKFLRAYAKYFNRDSFPSVNGGNSSDAWESARCGFRMDSEFSSDNSLTLQGDIAQNTSDEILESPDLTPPDYSKSFRGSNYKEGYLLSRWQRSFSATSDMSLQIYYDWSDRKAPDNREKRNTVDVELQHNFNLGNRQAIVWGLDYRYTNGSFSSRTPYLTVDSSPQGHQLFSGFIQNDMTLIDKRLHMILGSKFEHNDYTGIEIQPSGRLLWTPSEHHTFWGSISRAVRTPSWGESAGTIPSSVLAPLTQENPSPFPAIISMVGSEDLDSEKLIAYELGYRFHPGARFSLDATTFYNSYSNLINGRQGNPEFIAAPTPHWIIPIDGCNNLEGKSYGFELSGDWKVMPRWRLQAAYTYLHMILRAKEGKDIFMASSDGTSPHNQISLRSSFDLTKTIELDAWARYVDSIKSLGIPSYTTLDLRLAWKPRPGLELSLVGQNLLDAEHQEYYQQSLSGNATEVPRSVYGMVAWNF</sequence>
<dbReference type="Pfam" id="PF07715">
    <property type="entry name" value="Plug"/>
    <property type="match status" value="1"/>
</dbReference>
<dbReference type="CDD" id="cd01347">
    <property type="entry name" value="ligand_gated_channel"/>
    <property type="match status" value="1"/>
</dbReference>
<keyword evidence="3 10" id="KW-1134">Transmembrane beta strand</keyword>
<keyword evidence="16" id="KW-1185">Reference proteome</keyword>
<evidence type="ECO:0000256" key="7">
    <source>
        <dbReference type="ARBA" id="ARBA00023136"/>
    </source>
</evidence>
<evidence type="ECO:0000256" key="6">
    <source>
        <dbReference type="ARBA" id="ARBA00023077"/>
    </source>
</evidence>
<proteinExistence type="inferred from homology"/>
<organism evidence="15 16">
    <name type="scientific">Syntrophus gentianae</name>
    <dbReference type="NCBI Taxonomy" id="43775"/>
    <lineage>
        <taxon>Bacteria</taxon>
        <taxon>Pseudomonadati</taxon>
        <taxon>Thermodesulfobacteriota</taxon>
        <taxon>Syntrophia</taxon>
        <taxon>Syntrophales</taxon>
        <taxon>Syntrophaceae</taxon>
        <taxon>Syntrophus</taxon>
    </lineage>
</organism>
<dbReference type="InterPro" id="IPR039426">
    <property type="entry name" value="TonB-dep_rcpt-like"/>
</dbReference>
<dbReference type="GO" id="GO:0044718">
    <property type="term" value="P:siderophore transmembrane transport"/>
    <property type="evidence" value="ECO:0007669"/>
    <property type="project" value="TreeGrafter"/>
</dbReference>
<evidence type="ECO:0000259" key="14">
    <source>
        <dbReference type="Pfam" id="PF07715"/>
    </source>
</evidence>
<name>A0A1H7UI68_9BACT</name>
<dbReference type="Gene3D" id="2.170.130.10">
    <property type="entry name" value="TonB-dependent receptor, plug domain"/>
    <property type="match status" value="1"/>
</dbReference>
<dbReference type="STRING" id="43775.SAMN04489760_101191"/>
<evidence type="ECO:0000256" key="11">
    <source>
        <dbReference type="RuleBase" id="RU003357"/>
    </source>
</evidence>
<evidence type="ECO:0000313" key="16">
    <source>
        <dbReference type="Proteomes" id="UP000198744"/>
    </source>
</evidence>
<evidence type="ECO:0000256" key="9">
    <source>
        <dbReference type="ARBA" id="ARBA00023237"/>
    </source>
</evidence>
<dbReference type="InterPro" id="IPR000531">
    <property type="entry name" value="Beta-barrel_TonB"/>
</dbReference>
<evidence type="ECO:0000256" key="2">
    <source>
        <dbReference type="ARBA" id="ARBA00022448"/>
    </source>
</evidence>
<evidence type="ECO:0000256" key="3">
    <source>
        <dbReference type="ARBA" id="ARBA00022452"/>
    </source>
</evidence>
<keyword evidence="5" id="KW-0732">Signal</keyword>
<dbReference type="PANTHER" id="PTHR30069">
    <property type="entry name" value="TONB-DEPENDENT OUTER MEMBRANE RECEPTOR"/>
    <property type="match status" value="1"/>
</dbReference>
<keyword evidence="7 10" id="KW-0472">Membrane</keyword>
<dbReference type="Gene3D" id="2.40.170.20">
    <property type="entry name" value="TonB-dependent receptor, beta-barrel domain"/>
    <property type="match status" value="1"/>
</dbReference>
<dbReference type="PANTHER" id="PTHR30069:SF29">
    <property type="entry name" value="HEMOGLOBIN AND HEMOGLOBIN-HAPTOGLOBIN-BINDING PROTEIN 1-RELATED"/>
    <property type="match status" value="1"/>
</dbReference>
<evidence type="ECO:0000259" key="13">
    <source>
        <dbReference type="Pfam" id="PF00593"/>
    </source>
</evidence>
<keyword evidence="9 10" id="KW-0998">Cell outer membrane</keyword>
<feature type="transmembrane region" description="Helical" evidence="12">
    <location>
        <begin position="39"/>
        <end position="59"/>
    </location>
</feature>
<evidence type="ECO:0000256" key="8">
    <source>
        <dbReference type="ARBA" id="ARBA00023170"/>
    </source>
</evidence>
<keyword evidence="4 10" id="KW-0812">Transmembrane</keyword>
<dbReference type="OrthoDB" id="9800913at2"/>
<dbReference type="InterPro" id="IPR012910">
    <property type="entry name" value="Plug_dom"/>
</dbReference>
<comment type="similarity">
    <text evidence="10 11">Belongs to the TonB-dependent receptor family.</text>
</comment>
<feature type="domain" description="TonB-dependent receptor-like beta-barrel" evidence="13">
    <location>
        <begin position="227"/>
        <end position="678"/>
    </location>
</feature>
<gene>
    <name evidence="15" type="ORF">SAMN04489760_101191</name>
</gene>
<keyword evidence="2 10" id="KW-0813">Transport</keyword>
<dbReference type="Proteomes" id="UP000198744">
    <property type="component" value="Unassembled WGS sequence"/>
</dbReference>
<dbReference type="EMBL" id="FOBS01000001">
    <property type="protein sequence ID" value="SEL96348.1"/>
    <property type="molecule type" value="Genomic_DNA"/>
</dbReference>
<reference evidence="15 16" key="1">
    <citation type="submission" date="2016-10" db="EMBL/GenBank/DDBJ databases">
        <authorList>
            <person name="de Groot N.N."/>
        </authorList>
    </citation>
    <scope>NUCLEOTIDE SEQUENCE [LARGE SCALE GENOMIC DNA]</scope>
    <source>
        <strain evidence="15 16">DSM 8423</strain>
    </source>
</reference>
<dbReference type="SUPFAM" id="SSF56935">
    <property type="entry name" value="Porins"/>
    <property type="match status" value="1"/>
</dbReference>